<organism evidence="1 2">
    <name type="scientific">Thermoleptolyngbya sichuanensis A183</name>
    <dbReference type="NCBI Taxonomy" id="2737172"/>
    <lineage>
        <taxon>Bacteria</taxon>
        <taxon>Bacillati</taxon>
        <taxon>Cyanobacteriota</taxon>
        <taxon>Cyanophyceae</taxon>
        <taxon>Oculatellales</taxon>
        <taxon>Oculatellaceae</taxon>
        <taxon>Thermoleptolyngbya</taxon>
        <taxon>Thermoleptolyngbya sichuanensis</taxon>
    </lineage>
</organism>
<protein>
    <submittedName>
        <fullName evidence="1">Uncharacterized protein</fullName>
    </submittedName>
</protein>
<dbReference type="EMBL" id="CP053661">
    <property type="protein sequence ID" value="QKD85081.1"/>
    <property type="molecule type" value="Genomic_DNA"/>
</dbReference>
<evidence type="ECO:0000313" key="2">
    <source>
        <dbReference type="Proteomes" id="UP000505210"/>
    </source>
</evidence>
<sequence length="112" mass="12394">MVIAMAGLLVDLRGMVSPVASGSHHEACQGTVNQQVTLSREQLAQLLTVPERDSRDRITQIAGAPYCQLQNIQVRAGVAAERQVYPLAFDPQTRLVILYEGNEYAGYRFSFQ</sequence>
<reference evidence="1 2" key="1">
    <citation type="submission" date="2020-05" db="EMBL/GenBank/DDBJ databases">
        <title>Complete genome sequence of of a novel Thermoleptolyngbya strain isolated from hot springs of Ganzi, Sichuan China.</title>
        <authorList>
            <person name="Tang J."/>
            <person name="Daroch M."/>
            <person name="Li L."/>
            <person name="Waleron K."/>
            <person name="Waleron M."/>
            <person name="Waleron M."/>
        </authorList>
    </citation>
    <scope>NUCLEOTIDE SEQUENCE [LARGE SCALE GENOMIC DNA]</scope>
    <source>
        <strain evidence="1 2">PKUAC-SCTA183</strain>
    </source>
</reference>
<dbReference type="AlphaFoldDB" id="A0A6M8BN12"/>
<gene>
    <name evidence="1" type="ORF">HPC62_19560</name>
</gene>
<name>A0A6M8BN12_9CYAN</name>
<dbReference type="KEGG" id="theu:HPC62_19560"/>
<accession>A0A6M8BN12</accession>
<keyword evidence="2" id="KW-1185">Reference proteome</keyword>
<dbReference type="Proteomes" id="UP000505210">
    <property type="component" value="Chromosome"/>
</dbReference>
<evidence type="ECO:0000313" key="1">
    <source>
        <dbReference type="EMBL" id="QKD85081.1"/>
    </source>
</evidence>
<proteinExistence type="predicted"/>